<evidence type="ECO:0000313" key="3">
    <source>
        <dbReference type="Proteomes" id="UP000789831"/>
    </source>
</evidence>
<evidence type="ECO:0000256" key="1">
    <source>
        <dbReference type="SAM" id="SignalP"/>
    </source>
</evidence>
<gene>
    <name evidence="2" type="ORF">AGERDE_LOCUS6430</name>
</gene>
<evidence type="ECO:0000313" key="2">
    <source>
        <dbReference type="EMBL" id="CAG8546150.1"/>
    </source>
</evidence>
<organism evidence="2 3">
    <name type="scientific">Ambispora gerdemannii</name>
    <dbReference type="NCBI Taxonomy" id="144530"/>
    <lineage>
        <taxon>Eukaryota</taxon>
        <taxon>Fungi</taxon>
        <taxon>Fungi incertae sedis</taxon>
        <taxon>Mucoromycota</taxon>
        <taxon>Glomeromycotina</taxon>
        <taxon>Glomeromycetes</taxon>
        <taxon>Archaeosporales</taxon>
        <taxon>Ambisporaceae</taxon>
        <taxon>Ambispora</taxon>
    </lineage>
</organism>
<comment type="caution">
    <text evidence="2">The sequence shown here is derived from an EMBL/GenBank/DDBJ whole genome shotgun (WGS) entry which is preliminary data.</text>
</comment>
<dbReference type="EMBL" id="CAJVPL010001001">
    <property type="protein sequence ID" value="CAG8546150.1"/>
    <property type="molecule type" value="Genomic_DNA"/>
</dbReference>
<reference evidence="2" key="1">
    <citation type="submission" date="2021-06" db="EMBL/GenBank/DDBJ databases">
        <authorList>
            <person name="Kallberg Y."/>
            <person name="Tangrot J."/>
            <person name="Rosling A."/>
        </authorList>
    </citation>
    <scope>NUCLEOTIDE SEQUENCE</scope>
    <source>
        <strain evidence="2">MT106</strain>
    </source>
</reference>
<keyword evidence="1" id="KW-0732">Signal</keyword>
<dbReference type="AlphaFoldDB" id="A0A9N9AWL4"/>
<proteinExistence type="predicted"/>
<feature type="chain" id="PRO_5040223925" evidence="1">
    <location>
        <begin position="20"/>
        <end position="173"/>
    </location>
</feature>
<feature type="signal peptide" evidence="1">
    <location>
        <begin position="1"/>
        <end position="19"/>
    </location>
</feature>
<sequence>MKKQTFFLVALIFFAFVLSSWVNAMPKVIEKRDVCPELTYHCRFVPAGTLDKQVLGELKFQQQPDCSVWLDGQLNQVIDTTLYSDYDPGWKIYEPESEYYDVKIVDSVGTLIWSLNSFLYPIRIEAPFAAVVPSPGLGFPFTKLKGKLCTVIYNCEDGPVQQPGETEVVEIPN</sequence>
<name>A0A9N9AWL4_9GLOM</name>
<protein>
    <submittedName>
        <fullName evidence="2">11862_t:CDS:1</fullName>
    </submittedName>
</protein>
<accession>A0A9N9AWL4</accession>
<keyword evidence="3" id="KW-1185">Reference proteome</keyword>
<dbReference type="Proteomes" id="UP000789831">
    <property type="component" value="Unassembled WGS sequence"/>
</dbReference>